<evidence type="ECO:0000313" key="5">
    <source>
        <dbReference type="Proteomes" id="UP000054270"/>
    </source>
</evidence>
<evidence type="ECO:0000313" key="4">
    <source>
        <dbReference type="EMBL" id="KJA23530.1"/>
    </source>
</evidence>
<keyword evidence="5" id="KW-1185">Reference proteome</keyword>
<dbReference type="GO" id="GO:0005635">
    <property type="term" value="C:nuclear envelope"/>
    <property type="evidence" value="ECO:0007669"/>
    <property type="project" value="TreeGrafter"/>
</dbReference>
<dbReference type="GO" id="GO:0031210">
    <property type="term" value="F:phosphatidylcholine binding"/>
    <property type="evidence" value="ECO:0007669"/>
    <property type="project" value="TreeGrafter"/>
</dbReference>
<organism evidence="4 5">
    <name type="scientific">Hypholoma sublateritium (strain FD-334 SS-4)</name>
    <dbReference type="NCBI Taxonomy" id="945553"/>
    <lineage>
        <taxon>Eukaryota</taxon>
        <taxon>Fungi</taxon>
        <taxon>Dikarya</taxon>
        <taxon>Basidiomycota</taxon>
        <taxon>Agaricomycotina</taxon>
        <taxon>Agaricomycetes</taxon>
        <taxon>Agaricomycetidae</taxon>
        <taxon>Agaricales</taxon>
        <taxon>Agaricineae</taxon>
        <taxon>Strophariaceae</taxon>
        <taxon>Hypholoma</taxon>
    </lineage>
</organism>
<dbReference type="PANTHER" id="PTHR10739:SF13">
    <property type="entry name" value="CHOLINE-PHOSPHATE CYTIDYLYLTRANSFERASE"/>
    <property type="match status" value="1"/>
</dbReference>
<feature type="compositionally biased region" description="Polar residues" evidence="2">
    <location>
        <begin position="217"/>
        <end position="228"/>
    </location>
</feature>
<dbReference type="InterPro" id="IPR004821">
    <property type="entry name" value="Cyt_trans-like"/>
</dbReference>
<dbReference type="InterPro" id="IPR045049">
    <property type="entry name" value="Pcy1-like"/>
</dbReference>
<dbReference type="OMA" id="CEVLRHC"/>
<protein>
    <recommendedName>
        <fullName evidence="1">choline-phosphate cytidylyltransferase</fullName>
        <ecNumber evidence="1">2.7.7.15</ecNumber>
    </recommendedName>
</protein>
<dbReference type="SUPFAM" id="SSF52374">
    <property type="entry name" value="Nucleotidylyl transferase"/>
    <property type="match status" value="1"/>
</dbReference>
<feature type="domain" description="Cytidyltransferase-like" evidence="3">
    <location>
        <begin position="83"/>
        <end position="203"/>
    </location>
</feature>
<dbReference type="GO" id="GO:0004105">
    <property type="term" value="F:choline-phosphate cytidylyltransferase activity"/>
    <property type="evidence" value="ECO:0007669"/>
    <property type="project" value="UniProtKB-EC"/>
</dbReference>
<evidence type="ECO:0000259" key="3">
    <source>
        <dbReference type="Pfam" id="PF01467"/>
    </source>
</evidence>
<gene>
    <name evidence="4" type="ORF">HYPSUDRAFT_39714</name>
</gene>
<feature type="region of interest" description="Disordered" evidence="2">
    <location>
        <begin position="212"/>
        <end position="231"/>
    </location>
</feature>
<dbReference type="AlphaFoldDB" id="A0A0D2PVF1"/>
<dbReference type="EC" id="2.7.7.15" evidence="1"/>
<dbReference type="Gene3D" id="3.40.50.620">
    <property type="entry name" value="HUPs"/>
    <property type="match status" value="1"/>
</dbReference>
<evidence type="ECO:0000256" key="2">
    <source>
        <dbReference type="SAM" id="MobiDB-lite"/>
    </source>
</evidence>
<name>A0A0D2PVF1_HYPSF</name>
<dbReference type="Pfam" id="PF01467">
    <property type="entry name" value="CTP_transf_like"/>
    <property type="match status" value="1"/>
</dbReference>
<evidence type="ECO:0000256" key="1">
    <source>
        <dbReference type="ARBA" id="ARBA00026101"/>
    </source>
</evidence>
<dbReference type="NCBIfam" id="TIGR00125">
    <property type="entry name" value="cyt_tran_rel"/>
    <property type="match status" value="1"/>
</dbReference>
<dbReference type="OrthoDB" id="17102at2759"/>
<dbReference type="PANTHER" id="PTHR10739">
    <property type="entry name" value="CYTIDYLYLTRANSFERASE"/>
    <property type="match status" value="1"/>
</dbReference>
<sequence length="246" mass="27368">MGASSVLSDDDYDVISNPGTVSLENSVDLDQTAPAVRELPAFEDVQDRFETTRWSAEDIQAYVRKGLNLPAGSKYDTRRVKIYVDGAFDIFDVGHALQLRQAKLAFPSVHLIVGVFSDDLLHQNNAKATWPDVERLELVRHCRWVDEVLKDGPWEVTADFMKEKGIDFVAIDEGASVDPGYDKPRVKAHDELKQLGRVIKTRRTIGLALQRNRAAASPSQRATPTLGRSSEAPDFTAHVDIYGIGY</sequence>
<reference evidence="5" key="1">
    <citation type="submission" date="2014-04" db="EMBL/GenBank/DDBJ databases">
        <title>Evolutionary Origins and Diversification of the Mycorrhizal Mutualists.</title>
        <authorList>
            <consortium name="DOE Joint Genome Institute"/>
            <consortium name="Mycorrhizal Genomics Consortium"/>
            <person name="Kohler A."/>
            <person name="Kuo A."/>
            <person name="Nagy L.G."/>
            <person name="Floudas D."/>
            <person name="Copeland A."/>
            <person name="Barry K.W."/>
            <person name="Cichocki N."/>
            <person name="Veneault-Fourrey C."/>
            <person name="LaButti K."/>
            <person name="Lindquist E.A."/>
            <person name="Lipzen A."/>
            <person name="Lundell T."/>
            <person name="Morin E."/>
            <person name="Murat C."/>
            <person name="Riley R."/>
            <person name="Ohm R."/>
            <person name="Sun H."/>
            <person name="Tunlid A."/>
            <person name="Henrissat B."/>
            <person name="Grigoriev I.V."/>
            <person name="Hibbett D.S."/>
            <person name="Martin F."/>
        </authorList>
    </citation>
    <scope>NUCLEOTIDE SEQUENCE [LARGE SCALE GENOMIC DNA]</scope>
    <source>
        <strain evidence="5">FD-334 SS-4</strain>
    </source>
</reference>
<dbReference type="STRING" id="945553.A0A0D2PVF1"/>
<accession>A0A0D2PVF1</accession>
<proteinExistence type="predicted"/>
<dbReference type="InterPro" id="IPR014729">
    <property type="entry name" value="Rossmann-like_a/b/a_fold"/>
</dbReference>
<dbReference type="EMBL" id="KN817542">
    <property type="protein sequence ID" value="KJA23530.1"/>
    <property type="molecule type" value="Genomic_DNA"/>
</dbReference>
<dbReference type="Proteomes" id="UP000054270">
    <property type="component" value="Unassembled WGS sequence"/>
</dbReference>